<dbReference type="AlphaFoldDB" id="A0A089ZDI9"/>
<accession>A0A089ZDI9</accession>
<dbReference type="InterPro" id="IPR029039">
    <property type="entry name" value="Flavoprotein-like_sf"/>
</dbReference>
<dbReference type="EMBL" id="LN734822">
    <property type="protein sequence ID" value="CEL23675.1"/>
    <property type="molecule type" value="Genomic_DNA"/>
</dbReference>
<dbReference type="Proteomes" id="UP000062768">
    <property type="component" value="Chromosome I"/>
</dbReference>
<dbReference type="RefSeq" id="WP_052399916.1">
    <property type="nucleotide sequence ID" value="NZ_CP006933.1"/>
</dbReference>
<name>A0A089ZDI9_METFO</name>
<organism evidence="1 3">
    <name type="scientific">Methanobacterium formicicum</name>
    <dbReference type="NCBI Taxonomy" id="2162"/>
    <lineage>
        <taxon>Archaea</taxon>
        <taxon>Methanobacteriati</taxon>
        <taxon>Methanobacteriota</taxon>
        <taxon>Methanomada group</taxon>
        <taxon>Methanobacteria</taxon>
        <taxon>Methanobacteriales</taxon>
        <taxon>Methanobacteriaceae</taxon>
        <taxon>Methanobacterium</taxon>
    </lineage>
</organism>
<proteinExistence type="predicted"/>
<reference evidence="1" key="1">
    <citation type="submission" date="2013-12" db="EMBL/GenBank/DDBJ databases">
        <title>The complete genome sequence of Methanobacterium sp. BRM9.</title>
        <authorList>
            <consortium name="Pastoral Greenhouse Gas Research Consortium"/>
            <person name="Kelly W.J."/>
            <person name="Leahy S.C."/>
            <person name="Perry R."/>
            <person name="Li D."/>
            <person name="Altermann E."/>
            <person name="Lambie S.C."/>
            <person name="Attwood G.T."/>
        </authorList>
    </citation>
    <scope>NUCLEOTIDE SEQUENCE [LARGE SCALE GENOMIC DNA]</scope>
    <source>
        <strain evidence="1">BRM9</strain>
    </source>
</reference>
<dbReference type="KEGG" id="mfc:BRM9_0057"/>
<dbReference type="PATRIC" id="fig|2162.10.peg.17"/>
<evidence type="ECO:0000313" key="1">
    <source>
        <dbReference type="EMBL" id="AIS30890.1"/>
    </source>
</evidence>
<evidence type="ECO:0000313" key="2">
    <source>
        <dbReference type="EMBL" id="CEL23675.1"/>
    </source>
</evidence>
<dbReference type="EMBL" id="CP006933">
    <property type="protein sequence ID" value="AIS30890.1"/>
    <property type="molecule type" value="Genomic_DNA"/>
</dbReference>
<dbReference type="Proteomes" id="UP000029661">
    <property type="component" value="Chromosome"/>
</dbReference>
<dbReference type="Gene3D" id="3.40.50.360">
    <property type="match status" value="1"/>
</dbReference>
<dbReference type="STRING" id="2162.BRM9_0057"/>
<keyword evidence="4" id="KW-1185">Reference proteome</keyword>
<evidence type="ECO:0000313" key="3">
    <source>
        <dbReference type="Proteomes" id="UP000029661"/>
    </source>
</evidence>
<evidence type="ECO:0000313" key="4">
    <source>
        <dbReference type="Proteomes" id="UP000062768"/>
    </source>
</evidence>
<gene>
    <name evidence="1" type="ORF">BRM9_0057</name>
    <name evidence="2" type="ORF">MB9_0018</name>
</gene>
<dbReference type="SUPFAM" id="SSF52218">
    <property type="entry name" value="Flavoproteins"/>
    <property type="match status" value="1"/>
</dbReference>
<reference evidence="2" key="2">
    <citation type="submission" date="2014-09" db="EMBL/GenBank/DDBJ databases">
        <authorList>
            <person name="Bishop-Lilly K.A."/>
            <person name="Broomall S.M."/>
            <person name="Chain P.S."/>
            <person name="Chertkov O."/>
            <person name="Coyne S.R."/>
            <person name="Daligault H.E."/>
            <person name="Davenport K.W."/>
            <person name="Erkkila T."/>
            <person name="Frey K.G."/>
            <person name="Gibbons H.S."/>
            <person name="Gu W."/>
            <person name="Jaissle J."/>
            <person name="Johnson S.L."/>
            <person name="Koroleva G.I."/>
            <person name="Ladner J.T."/>
            <person name="Lo C.-C."/>
            <person name="Minogue T.D."/>
            <person name="Munk C."/>
            <person name="Palacios G.F."/>
            <person name="Redden C.L."/>
            <person name="Rosenzweig C.N."/>
            <person name="Scholz M.B."/>
            <person name="Teshima H."/>
            <person name="Xu Y."/>
        </authorList>
    </citation>
    <scope>NUCLEOTIDE SEQUENCE</scope>
    <source>
        <strain evidence="2">Mb9</strain>
    </source>
</reference>
<protein>
    <submittedName>
        <fullName evidence="1">Uncharacterized protein</fullName>
    </submittedName>
</protein>
<sequence length="210" mass="23650">MKLAMIMGSPKRRGSMSAHLIKEMTKATRKAGEVLVFNAAKPERFDEVLSCDRLVFVFPLYFDSLPSHVVSYLEQLAAYIKEHPPEKTPSVYAVCNLGFYEGYQTKWALGRIQCWAEAVSLPWKTGLGIGAGPFTAHLPPEARKKTDNGKEKFLELLFSDTAGDNIYTEPDIPKEMFVEIANANWIPQLEANHLTVDDVMHPKLRHENGK</sequence>
<dbReference type="GeneID" id="26738292"/>